<evidence type="ECO:0000313" key="2">
    <source>
        <dbReference type="Proteomes" id="UP000583800"/>
    </source>
</evidence>
<sequence length="98" mass="10309">MNNAGFVMHFDLEYLDPNTGKFTECGPDSGNFPINQTGVVDLESSSVPVGASARPLVHADGGVNNPGDTLVQYAQNGQTATYEVQGTTLDYSVKLISG</sequence>
<comment type="caution">
    <text evidence="1">The sequence shown here is derived from an EMBL/GenBank/DDBJ whole genome shotgun (WGS) entry which is preliminary data.</text>
</comment>
<accession>A0A7X0EVX8</accession>
<name>A0A7X0EVX8_9ACTN</name>
<proteinExistence type="predicted"/>
<evidence type="ECO:0000313" key="1">
    <source>
        <dbReference type="EMBL" id="MBB6346382.1"/>
    </source>
</evidence>
<dbReference type="RefSeq" id="WP_185084169.1">
    <property type="nucleotide sequence ID" value="NZ_JACHJB010000001.1"/>
</dbReference>
<protein>
    <submittedName>
        <fullName evidence="1">Uncharacterized protein</fullName>
    </submittedName>
</protein>
<keyword evidence="2" id="KW-1185">Reference proteome</keyword>
<dbReference type="AlphaFoldDB" id="A0A7X0EVX8"/>
<gene>
    <name evidence="1" type="ORF">FHU36_002891</name>
</gene>
<reference evidence="1 2" key="1">
    <citation type="submission" date="2020-08" db="EMBL/GenBank/DDBJ databases">
        <title>Sequencing the genomes of 1000 actinobacteria strains.</title>
        <authorList>
            <person name="Klenk H.-P."/>
        </authorList>
    </citation>
    <scope>NUCLEOTIDE SEQUENCE [LARGE SCALE GENOMIC DNA]</scope>
    <source>
        <strain evidence="1 2">DSM 45913</strain>
    </source>
</reference>
<organism evidence="1 2">
    <name type="scientific">Nonomuraea muscovyensis</name>
    <dbReference type="NCBI Taxonomy" id="1124761"/>
    <lineage>
        <taxon>Bacteria</taxon>
        <taxon>Bacillati</taxon>
        <taxon>Actinomycetota</taxon>
        <taxon>Actinomycetes</taxon>
        <taxon>Streptosporangiales</taxon>
        <taxon>Streptosporangiaceae</taxon>
        <taxon>Nonomuraea</taxon>
    </lineage>
</organism>
<dbReference type="EMBL" id="JACHJB010000001">
    <property type="protein sequence ID" value="MBB6346382.1"/>
    <property type="molecule type" value="Genomic_DNA"/>
</dbReference>
<dbReference type="Proteomes" id="UP000583800">
    <property type="component" value="Unassembled WGS sequence"/>
</dbReference>